<reference evidence="4 5" key="1">
    <citation type="submission" date="2020-08" db="EMBL/GenBank/DDBJ databases">
        <title>Genomic Encyclopedia of Type Strains, Phase IV (KMG-IV): sequencing the most valuable type-strain genomes for metagenomic binning, comparative biology and taxonomic classification.</title>
        <authorList>
            <person name="Goeker M."/>
        </authorList>
    </citation>
    <scope>NUCLEOTIDE SEQUENCE [LARGE SCALE GENOMIC DNA]</scope>
    <source>
        <strain evidence="4 5">DSM 2163</strain>
    </source>
</reference>
<keyword evidence="4" id="KW-0413">Isomerase</keyword>
<feature type="domain" description="Thioredoxin" evidence="3">
    <location>
        <begin position="1"/>
        <end position="174"/>
    </location>
</feature>
<protein>
    <submittedName>
        <fullName evidence="4">Protein-disulfide isomerase</fullName>
    </submittedName>
</protein>
<evidence type="ECO:0000256" key="1">
    <source>
        <dbReference type="ARBA" id="ARBA00003565"/>
    </source>
</evidence>
<dbReference type="SUPFAM" id="SSF52833">
    <property type="entry name" value="Thioredoxin-like"/>
    <property type="match status" value="1"/>
</dbReference>
<dbReference type="Gene3D" id="3.40.30.10">
    <property type="entry name" value="Glutaredoxin"/>
    <property type="match status" value="1"/>
</dbReference>
<comment type="similarity">
    <text evidence="2">Belongs to the thioredoxin family. DsbA subfamily.</text>
</comment>
<sequence length="176" mass="19612">MAELRVPVSAADHVRGGAFGRVVLVEYGDYECPYCRLAHVEVLQLGRHFGDDLTYVFRHFPLTEIHPLAEPAAETAEFAGAQGRFWEMHDAIYAHQDELSLPLLLRATRALGLPERDVEVALEAKTYAPRVAQDFLSGVRSGVNGTPTFFINGRRHDGPFDYQHLAAAIQSVRSRP</sequence>
<gene>
    <name evidence="4" type="ORF">HNR00_001863</name>
</gene>
<evidence type="ECO:0000313" key="4">
    <source>
        <dbReference type="EMBL" id="MBB5757152.1"/>
    </source>
</evidence>
<dbReference type="PROSITE" id="PS51352">
    <property type="entry name" value="THIOREDOXIN_2"/>
    <property type="match status" value="1"/>
</dbReference>
<dbReference type="Pfam" id="PF13462">
    <property type="entry name" value="Thioredoxin_4"/>
    <property type="match status" value="1"/>
</dbReference>
<dbReference type="Proteomes" id="UP000583454">
    <property type="component" value="Unassembled WGS sequence"/>
</dbReference>
<accession>A0A840ZGM5</accession>
<dbReference type="PANTHER" id="PTHR13887:SF55">
    <property type="entry name" value="SLR0313 PROTEIN"/>
    <property type="match status" value="1"/>
</dbReference>
<dbReference type="PANTHER" id="PTHR13887">
    <property type="entry name" value="GLUTATHIONE S-TRANSFERASE KAPPA"/>
    <property type="match status" value="1"/>
</dbReference>
<dbReference type="EMBL" id="JACHOP010000006">
    <property type="protein sequence ID" value="MBB5757152.1"/>
    <property type="molecule type" value="Genomic_DNA"/>
</dbReference>
<proteinExistence type="inferred from homology"/>
<evidence type="ECO:0000313" key="5">
    <source>
        <dbReference type="Proteomes" id="UP000583454"/>
    </source>
</evidence>
<dbReference type="RefSeq" id="WP_183568276.1">
    <property type="nucleotide sequence ID" value="NZ_JACHOP010000006.1"/>
</dbReference>
<dbReference type="AlphaFoldDB" id="A0A840ZGM5"/>
<name>A0A840ZGM5_9HYPH</name>
<dbReference type="InterPro" id="IPR036249">
    <property type="entry name" value="Thioredoxin-like_sf"/>
</dbReference>
<organism evidence="4 5">
    <name type="scientific">Methylorubrum rhodinum</name>
    <dbReference type="NCBI Taxonomy" id="29428"/>
    <lineage>
        <taxon>Bacteria</taxon>
        <taxon>Pseudomonadati</taxon>
        <taxon>Pseudomonadota</taxon>
        <taxon>Alphaproteobacteria</taxon>
        <taxon>Hyphomicrobiales</taxon>
        <taxon>Methylobacteriaceae</taxon>
        <taxon>Methylorubrum</taxon>
    </lineage>
</organism>
<keyword evidence="5" id="KW-1185">Reference proteome</keyword>
<dbReference type="InterPro" id="IPR013766">
    <property type="entry name" value="Thioredoxin_domain"/>
</dbReference>
<evidence type="ECO:0000256" key="2">
    <source>
        <dbReference type="ARBA" id="ARBA00005791"/>
    </source>
</evidence>
<dbReference type="InterPro" id="IPR012336">
    <property type="entry name" value="Thioredoxin-like_fold"/>
</dbReference>
<dbReference type="GO" id="GO:0016853">
    <property type="term" value="F:isomerase activity"/>
    <property type="evidence" value="ECO:0007669"/>
    <property type="project" value="UniProtKB-KW"/>
</dbReference>
<comment type="caution">
    <text evidence="4">The sequence shown here is derived from an EMBL/GenBank/DDBJ whole genome shotgun (WGS) entry which is preliminary data.</text>
</comment>
<comment type="function">
    <text evidence="1">May be required for disulfide bond formation in some proteins.</text>
</comment>
<evidence type="ECO:0000259" key="3">
    <source>
        <dbReference type="PROSITE" id="PS51352"/>
    </source>
</evidence>